<feature type="compositionally biased region" description="Basic and acidic residues" evidence="1">
    <location>
        <begin position="7"/>
        <end position="24"/>
    </location>
</feature>
<feature type="compositionally biased region" description="Low complexity" evidence="1">
    <location>
        <begin position="1083"/>
        <end position="1094"/>
    </location>
</feature>
<evidence type="ECO:0000256" key="1">
    <source>
        <dbReference type="SAM" id="MobiDB-lite"/>
    </source>
</evidence>
<feature type="compositionally biased region" description="Pro residues" evidence="1">
    <location>
        <begin position="1321"/>
        <end position="1357"/>
    </location>
</feature>
<dbReference type="InterPro" id="IPR051425">
    <property type="entry name" value="Formin_Homology"/>
</dbReference>
<feature type="compositionally biased region" description="Low complexity" evidence="1">
    <location>
        <begin position="1208"/>
        <end position="1222"/>
    </location>
</feature>
<evidence type="ECO:0000313" key="3">
    <source>
        <dbReference type="Proteomes" id="UP001163105"/>
    </source>
</evidence>
<accession>A0AB34FEA2</accession>
<comment type="caution">
    <text evidence="2">The sequence shown here is derived from an EMBL/GenBank/DDBJ whole genome shotgun (WGS) entry which is preliminary data.</text>
</comment>
<feature type="compositionally biased region" description="Low complexity" evidence="1">
    <location>
        <begin position="1229"/>
        <end position="1241"/>
    </location>
</feature>
<feature type="region of interest" description="Disordered" evidence="1">
    <location>
        <begin position="664"/>
        <end position="689"/>
    </location>
</feature>
<feature type="compositionally biased region" description="Acidic residues" evidence="1">
    <location>
        <begin position="1119"/>
        <end position="1132"/>
    </location>
</feature>
<gene>
    <name evidence="2" type="ORF">O9K51_09925</name>
</gene>
<keyword evidence="2" id="KW-0548">Nucleotidyltransferase</keyword>
<keyword evidence="2" id="KW-0695">RNA-directed DNA polymerase</keyword>
<feature type="compositionally biased region" description="Low complexity" evidence="1">
    <location>
        <begin position="1380"/>
        <end position="1400"/>
    </location>
</feature>
<feature type="region of interest" description="Disordered" evidence="1">
    <location>
        <begin position="937"/>
        <end position="956"/>
    </location>
</feature>
<reference evidence="2" key="1">
    <citation type="submission" date="2023-01" db="EMBL/GenBank/DDBJ databases">
        <title>The growth and conidiation of Purpureocillium lavendulum are regulated by nitrogen source and histone H3K14 acetylation.</title>
        <authorList>
            <person name="Tang P."/>
            <person name="Han J."/>
            <person name="Zhang C."/>
            <person name="Tang P."/>
            <person name="Qi F."/>
            <person name="Zhang K."/>
            <person name="Liang L."/>
        </authorList>
    </citation>
    <scope>NUCLEOTIDE SEQUENCE</scope>
    <source>
        <strain evidence="2">YMF1.00683</strain>
    </source>
</reference>
<dbReference type="Proteomes" id="UP001163105">
    <property type="component" value="Unassembled WGS sequence"/>
</dbReference>
<sequence>MGNGQSQDRRADRGVKRARVEPRRAVNNPSRGNLSCHTSELHETQLTQREAVDSTRALAPGVKPRLLGGTREGESPDSLFDYDSEAEAALNRTLNPASGSPSRHANSTWVTLYGYQGSVPFVVGDAASYAAAVRQLLSVPAAAPVAYTLMHVQVRAGTITEIRDDLTAEDGCEAVRHIRSHFEAENNNPDNKEGHPAACCVFFIHLQTERGPAPGHFKPATAQLGLDVGVIKYLPPGRQHPSSAYFPFPKTVGRPEDSDGEAVFHVREWNARQYLVHLRNATDVLFGRPSGRDGFHHSIMRLHKETDPEGYSYAAATHGLTTLRPSDLQDIQPYYLLAKEGLPGVGIQLHALEGSQIHLTLPGFYPEISSGHTSVVLADTLRPANGRNTIPSGIATIQRLVTSLLGREVEGLSRILLLSGRATLGPSVDITQPRAFIPMDSSARYLDASDARDLRQLLDSDPRSLVLYPQYHDDNSGFSDVHETRMHASWDTDANLDQRSTYLPSIAASVKTFRAQVARLVAQAPGAGRDEERVNRFCPDTHEISIRAVLLRDVTTPEIEFSTFVITPDCSDEEWFAIRAQLPTRNAEVNVWHARTWDWERDLARSNVWGPRYGTVQRFQRQTLPHDNTGSDDSVDDTEEVLQTARQALERLIGHPLEPYPPQTGHAQPLFESNQSPASSAAIQPPAVQAQTNNHRPAVEYFNPLATPQERRPIPPAQQQQQQQHRTPTCAKECPFPGCPFTYRTSQSAEPAAHILDAHTSRKCLWCDDAVPDSWTDDQKDQHMRTHHRDRLLAALGVHGVSLTHYDDGSEGAKSITIALKRSGSSSNNLRHAAAAAANTTTTSTTSPPGGGTTAIDVLRSVEVDEDGGRAGTIARPVFANQRFCDRCGRDRARFASEAERTYHDRHCVPGVFHGARCRFCARCGDYRWASSEDARVSGRADGPASGNGCGHDAADDNDNDSDDAFCRRCGIDAKSMGPRAREAHADACRGFGAQPGRFCPHCGIIFWEGHAQADWLYNTRHIEACQARRGPPGGDAAGAADVRGRKPEHKKMSSPPPGRPVVRYDRGESASLASDRDDEDPAVAAAAAAAGALRGKKRRRDDDDDAAAAAAADHEIPYDGDDDDDDDDGDDNSNSNNNNNGEGRAKKRRRSSVLRGRLRYHHHHHHAAREKKREAARRERLRWERDLRLVREQTAAEARAIVAAELGQVQQQQQHQQQQHQQQEEQLEQQPEQQQQQEQQSGPPSPSYVLPSPPPPPPSPLAALASVEEVEEEKVVEEEEEREEEEREEGKGEEEGVEEEEEARSGRDGADVEMTDAEPSPAPAPAPAPEPEPEPASPPPPSPSPSPPPPPSPPAAPRRRPSSAAAAPTGVVKTRKQPARAASARSRASAAAAPTTTTKTKTKTGPLRRSQRTKKET</sequence>
<keyword evidence="2" id="KW-0808">Transferase</keyword>
<dbReference type="PANTHER" id="PTHR45725">
    <property type="entry name" value="FORMIN HOMOLOGY 2 FAMILY MEMBER"/>
    <property type="match status" value="1"/>
</dbReference>
<protein>
    <submittedName>
        <fullName evidence="2">Reverse transcriptase</fullName>
    </submittedName>
</protein>
<feature type="compositionally biased region" description="Low complexity" evidence="1">
    <location>
        <begin position="833"/>
        <end position="848"/>
    </location>
</feature>
<keyword evidence="3" id="KW-1185">Reference proteome</keyword>
<dbReference type="EMBL" id="JAQHRD010000012">
    <property type="protein sequence ID" value="KAJ6437369.1"/>
    <property type="molecule type" value="Genomic_DNA"/>
</dbReference>
<dbReference type="PANTHER" id="PTHR45725:SF1">
    <property type="entry name" value="DISHEVELLED ASSOCIATED ACTIVATOR OF MORPHOGENESIS, ISOFORM D"/>
    <property type="match status" value="1"/>
</dbReference>
<name>A0AB34FEA2_9HYPO</name>
<feature type="compositionally biased region" description="Low complexity" evidence="1">
    <location>
        <begin position="1133"/>
        <end position="1142"/>
    </location>
</feature>
<feature type="compositionally biased region" description="Pro residues" evidence="1">
    <location>
        <begin position="1244"/>
        <end position="1261"/>
    </location>
</feature>
<feature type="compositionally biased region" description="Acidic residues" evidence="1">
    <location>
        <begin position="1269"/>
        <end position="1288"/>
    </location>
</feature>
<proteinExistence type="predicted"/>
<feature type="compositionally biased region" description="Low complexity" evidence="1">
    <location>
        <begin position="673"/>
        <end position="689"/>
    </location>
</feature>
<feature type="compositionally biased region" description="Polar residues" evidence="1">
    <location>
        <begin position="27"/>
        <end position="48"/>
    </location>
</feature>
<feature type="compositionally biased region" description="Basic residues" evidence="1">
    <location>
        <begin position="1146"/>
        <end position="1171"/>
    </location>
</feature>
<evidence type="ECO:0000313" key="2">
    <source>
        <dbReference type="EMBL" id="KAJ6437369.1"/>
    </source>
</evidence>
<dbReference type="GO" id="GO:0003964">
    <property type="term" value="F:RNA-directed DNA polymerase activity"/>
    <property type="evidence" value="ECO:0007669"/>
    <property type="project" value="UniProtKB-KW"/>
</dbReference>
<feature type="region of interest" description="Disordered" evidence="1">
    <location>
        <begin position="1"/>
        <end position="79"/>
    </location>
</feature>
<feature type="region of interest" description="Disordered" evidence="1">
    <location>
        <begin position="1029"/>
        <end position="1179"/>
    </location>
</feature>
<organism evidence="2 3">
    <name type="scientific">Purpureocillium lavendulum</name>
    <dbReference type="NCBI Taxonomy" id="1247861"/>
    <lineage>
        <taxon>Eukaryota</taxon>
        <taxon>Fungi</taxon>
        <taxon>Dikarya</taxon>
        <taxon>Ascomycota</taxon>
        <taxon>Pezizomycotina</taxon>
        <taxon>Sordariomycetes</taxon>
        <taxon>Hypocreomycetidae</taxon>
        <taxon>Hypocreales</taxon>
        <taxon>Ophiocordycipitaceae</taxon>
        <taxon>Purpureocillium</taxon>
    </lineage>
</organism>
<feature type="region of interest" description="Disordered" evidence="1">
    <location>
        <begin position="1208"/>
        <end position="1418"/>
    </location>
</feature>
<feature type="region of interest" description="Disordered" evidence="1">
    <location>
        <begin position="831"/>
        <end position="853"/>
    </location>
</feature>